<feature type="region of interest" description="Disordered" evidence="4">
    <location>
        <begin position="398"/>
        <end position="428"/>
    </location>
</feature>
<organism evidence="6 7">
    <name type="scientific">Mycolicibacterium gadium</name>
    <name type="common">Mycobacterium gadium</name>
    <dbReference type="NCBI Taxonomy" id="1794"/>
    <lineage>
        <taxon>Bacteria</taxon>
        <taxon>Bacillati</taxon>
        <taxon>Actinomycetota</taxon>
        <taxon>Actinomycetes</taxon>
        <taxon>Mycobacteriales</taxon>
        <taxon>Mycobacteriaceae</taxon>
        <taxon>Mycolicibacterium</taxon>
    </lineage>
</organism>
<dbReference type="CDD" id="cd10170">
    <property type="entry name" value="ASKHA_NBD_HSP70"/>
    <property type="match status" value="1"/>
</dbReference>
<feature type="transmembrane region" description="Helical" evidence="5">
    <location>
        <begin position="440"/>
        <end position="461"/>
    </location>
</feature>
<dbReference type="Proteomes" id="UP000466187">
    <property type="component" value="Chromosome"/>
</dbReference>
<keyword evidence="5" id="KW-0812">Transmembrane</keyword>
<keyword evidence="3" id="KW-0143">Chaperone</keyword>
<feature type="region of interest" description="Disordered" evidence="4">
    <location>
        <begin position="465"/>
        <end position="588"/>
    </location>
</feature>
<protein>
    <submittedName>
        <fullName evidence="6">Molecular chaperone</fullName>
    </submittedName>
</protein>
<keyword evidence="1" id="KW-0547">Nucleotide-binding</keyword>
<dbReference type="KEGG" id="mgad:MGAD_02700"/>
<dbReference type="AlphaFoldDB" id="A0A7I7WGL9"/>
<name>A0A7I7WGL9_MYCGU</name>
<feature type="compositionally biased region" description="Pro residues" evidence="4">
    <location>
        <begin position="522"/>
        <end position="564"/>
    </location>
</feature>
<dbReference type="EMBL" id="AP022608">
    <property type="protein sequence ID" value="BBZ15935.1"/>
    <property type="molecule type" value="Genomic_DNA"/>
</dbReference>
<dbReference type="Gene3D" id="3.30.420.40">
    <property type="match status" value="2"/>
</dbReference>
<feature type="compositionally biased region" description="Low complexity" evidence="4">
    <location>
        <begin position="466"/>
        <end position="477"/>
    </location>
</feature>
<feature type="compositionally biased region" description="Pro residues" evidence="4">
    <location>
        <begin position="490"/>
        <end position="513"/>
    </location>
</feature>
<dbReference type="PANTHER" id="PTHR42749:SF1">
    <property type="entry name" value="CELL SHAPE-DETERMINING PROTEIN MREB"/>
    <property type="match status" value="1"/>
</dbReference>
<keyword evidence="5" id="KW-0472">Membrane</keyword>
<accession>A0A7I7WGL9</accession>
<evidence type="ECO:0000256" key="5">
    <source>
        <dbReference type="SAM" id="Phobius"/>
    </source>
</evidence>
<dbReference type="GO" id="GO:0140662">
    <property type="term" value="F:ATP-dependent protein folding chaperone"/>
    <property type="evidence" value="ECO:0007669"/>
    <property type="project" value="InterPro"/>
</dbReference>
<gene>
    <name evidence="6" type="ORF">MGAD_02700</name>
</gene>
<keyword evidence="5" id="KW-1133">Transmembrane helix</keyword>
<keyword evidence="2" id="KW-0067">ATP-binding</keyword>
<dbReference type="SUPFAM" id="SSF53067">
    <property type="entry name" value="Actin-like ATPase domain"/>
    <property type="match status" value="1"/>
</dbReference>
<reference evidence="6 7" key="1">
    <citation type="journal article" date="2019" name="Emerg. Microbes Infect.">
        <title>Comprehensive subspecies identification of 175 nontuberculous mycobacteria species based on 7547 genomic profiles.</title>
        <authorList>
            <person name="Matsumoto Y."/>
            <person name="Kinjo T."/>
            <person name="Motooka D."/>
            <person name="Nabeya D."/>
            <person name="Jung N."/>
            <person name="Uechi K."/>
            <person name="Horii T."/>
            <person name="Iida T."/>
            <person name="Fujita J."/>
            <person name="Nakamura S."/>
        </authorList>
    </citation>
    <scope>NUCLEOTIDE SEQUENCE [LARGE SCALE GENOMIC DNA]</scope>
    <source>
        <strain evidence="6 7">JCM 12688</strain>
    </source>
</reference>
<proteinExistence type="predicted"/>
<evidence type="ECO:0000256" key="1">
    <source>
        <dbReference type="ARBA" id="ARBA00022741"/>
    </source>
</evidence>
<evidence type="ECO:0000313" key="7">
    <source>
        <dbReference type="Proteomes" id="UP000466187"/>
    </source>
</evidence>
<evidence type="ECO:0000256" key="3">
    <source>
        <dbReference type="ARBA" id="ARBA00023186"/>
    </source>
</evidence>
<feature type="compositionally biased region" description="Pro residues" evidence="4">
    <location>
        <begin position="575"/>
        <end position="588"/>
    </location>
</feature>
<evidence type="ECO:0000256" key="2">
    <source>
        <dbReference type="ARBA" id="ARBA00022840"/>
    </source>
</evidence>
<dbReference type="InterPro" id="IPR043129">
    <property type="entry name" value="ATPase_NBD"/>
</dbReference>
<dbReference type="PRINTS" id="PR01217">
    <property type="entry name" value="PRICHEXTENSN"/>
</dbReference>
<dbReference type="Pfam" id="PF00012">
    <property type="entry name" value="HSP70"/>
    <property type="match status" value="1"/>
</dbReference>
<dbReference type="RefSeq" id="WP_163684292.1">
    <property type="nucleotide sequence ID" value="NZ_AP022608.1"/>
</dbReference>
<sequence length="588" mass="60374">MSDGLGLSVGATRLAAVVVGRAALSRTSVLTRFGHRPPEVGVPSENPNLNERGLILTDFVDRVGDPVGIVAADGSTHLADGVLADALRALLLTLTGGRPPVDPVAVTYPAHWRPAAVESLRNALAAVPELGQPDPAPLVSDATAAVRALQDDPGVPTRGVIALCDFGGTGTSVTLLDADAGYAQLAPTVRHTDLSGDLVDQALLTHVINDLSAAGSIDLSGTSAIGSLTRLRAECRNAKERLSTASVTSLMADVPGHRGEVRLTRNELDDAIRHPVTDFAGVLQETLERNGVRELAAVATVGGGARIPIITTTLSDRFRVPIITNGQPELTAAIGGGLTAVRGTVDDDQTAMAAAAAAAAPATQLAPEVVPPADEMAPSGSFGALAWSDANDVPDVAPAGHYEYDSPADPDDVRPQIQFQPDQHDDERSAKALPWYRRPAVALGAGVLVVLVALAAALIFVMRGGETPPETASTTAPSQPPEPMTMTSVAPPPPSDTQAPQPEPVPQEAPPPVTETVTASPSEPPPPSPPPTEPAPSPPPTSEAPPPTTTQPPASTPPPPPTVPTLPYETIPGLPFVPNPIQPPQPAP</sequence>
<dbReference type="Gene3D" id="3.90.640.10">
    <property type="entry name" value="Actin, Chain A, domain 4"/>
    <property type="match status" value="1"/>
</dbReference>
<dbReference type="InterPro" id="IPR013126">
    <property type="entry name" value="Hsp_70_fam"/>
</dbReference>
<evidence type="ECO:0000256" key="4">
    <source>
        <dbReference type="SAM" id="MobiDB-lite"/>
    </source>
</evidence>
<dbReference type="PANTHER" id="PTHR42749">
    <property type="entry name" value="CELL SHAPE-DETERMINING PROTEIN MREB"/>
    <property type="match status" value="1"/>
</dbReference>
<dbReference type="GO" id="GO:0005524">
    <property type="term" value="F:ATP binding"/>
    <property type="evidence" value="ECO:0007669"/>
    <property type="project" value="UniProtKB-KW"/>
</dbReference>
<evidence type="ECO:0000313" key="6">
    <source>
        <dbReference type="EMBL" id="BBZ15935.1"/>
    </source>
</evidence>